<evidence type="ECO:0000313" key="3">
    <source>
        <dbReference type="Proteomes" id="UP000824110"/>
    </source>
</evidence>
<accession>A0A9D1SJ32</accession>
<keyword evidence="1" id="KW-0472">Membrane</keyword>
<sequence length="319" mass="35073">MKFKHTVNVLIDNFGVTFKLLVYHLIILAVTIGLSAAIIVPLFNGLENVAAYTELMEDISNMLSEIIKGEVNGLAGHFEAISTSFNNLLAYLAEHPSDLILSAVGMVIVILIRSFLVTIGNYTAGCLISDKMAMQANSPFAATMIKNLGKASLYSVIYVPISFIYNAVCVGALYIVVFIALSFLPIMICIFLFIVFMILLTGLKMMLVADWMPALISGKKKMGDAMAYSITRESGGSVAVYSFFASSSVLILALNSLGFVGTFGAAIIITIPLSYIYLLCYQFVNYCDNNNIKYFTDKRTIVKPEHEKETSRQQFLRGE</sequence>
<feature type="transmembrane region" description="Helical" evidence="1">
    <location>
        <begin position="183"/>
        <end position="203"/>
    </location>
</feature>
<reference evidence="2" key="1">
    <citation type="submission" date="2020-10" db="EMBL/GenBank/DDBJ databases">
        <authorList>
            <person name="Gilroy R."/>
        </authorList>
    </citation>
    <scope>NUCLEOTIDE SEQUENCE</scope>
    <source>
        <strain evidence="2">CHK195-12923</strain>
    </source>
</reference>
<keyword evidence="1" id="KW-1133">Transmembrane helix</keyword>
<name>A0A9D1SJ32_9FIRM</name>
<reference evidence="2" key="2">
    <citation type="journal article" date="2021" name="PeerJ">
        <title>Extensive microbial diversity within the chicken gut microbiome revealed by metagenomics and culture.</title>
        <authorList>
            <person name="Gilroy R."/>
            <person name="Ravi A."/>
            <person name="Getino M."/>
            <person name="Pursley I."/>
            <person name="Horton D.L."/>
            <person name="Alikhan N.F."/>
            <person name="Baker D."/>
            <person name="Gharbi K."/>
            <person name="Hall N."/>
            <person name="Watson M."/>
            <person name="Adriaenssens E.M."/>
            <person name="Foster-Nyarko E."/>
            <person name="Jarju S."/>
            <person name="Secka A."/>
            <person name="Antonio M."/>
            <person name="Oren A."/>
            <person name="Chaudhuri R.R."/>
            <person name="La Ragione R."/>
            <person name="Hildebrand F."/>
            <person name="Pallen M.J."/>
        </authorList>
    </citation>
    <scope>NUCLEOTIDE SEQUENCE</scope>
    <source>
        <strain evidence="2">CHK195-12923</strain>
    </source>
</reference>
<feature type="transmembrane region" description="Helical" evidence="1">
    <location>
        <begin position="263"/>
        <end position="284"/>
    </location>
</feature>
<protein>
    <submittedName>
        <fullName evidence="2">Uncharacterized protein</fullName>
    </submittedName>
</protein>
<proteinExistence type="predicted"/>
<keyword evidence="1" id="KW-0812">Transmembrane</keyword>
<organism evidence="2 3">
    <name type="scientific">Candidatus Coproplasma excrementigallinarum</name>
    <dbReference type="NCBI Taxonomy" id="2840747"/>
    <lineage>
        <taxon>Bacteria</taxon>
        <taxon>Bacillati</taxon>
        <taxon>Bacillota</taxon>
        <taxon>Clostridia</taxon>
        <taxon>Eubacteriales</taxon>
        <taxon>Candidatus Coproplasma</taxon>
    </lineage>
</organism>
<dbReference type="Proteomes" id="UP000824110">
    <property type="component" value="Unassembled WGS sequence"/>
</dbReference>
<dbReference type="AlphaFoldDB" id="A0A9D1SJ32"/>
<evidence type="ECO:0000313" key="2">
    <source>
        <dbReference type="EMBL" id="HIU61492.1"/>
    </source>
</evidence>
<dbReference type="EMBL" id="DVNE01000023">
    <property type="protein sequence ID" value="HIU61492.1"/>
    <property type="molecule type" value="Genomic_DNA"/>
</dbReference>
<feature type="transmembrane region" description="Helical" evidence="1">
    <location>
        <begin position="99"/>
        <end position="124"/>
    </location>
</feature>
<gene>
    <name evidence="2" type="ORF">IAB69_02465</name>
</gene>
<feature type="transmembrane region" description="Helical" evidence="1">
    <location>
        <begin position="21"/>
        <end position="43"/>
    </location>
</feature>
<feature type="transmembrane region" description="Helical" evidence="1">
    <location>
        <begin position="153"/>
        <end position="177"/>
    </location>
</feature>
<evidence type="ECO:0000256" key="1">
    <source>
        <dbReference type="SAM" id="Phobius"/>
    </source>
</evidence>
<comment type="caution">
    <text evidence="2">The sequence shown here is derived from an EMBL/GenBank/DDBJ whole genome shotgun (WGS) entry which is preliminary data.</text>
</comment>
<feature type="transmembrane region" description="Helical" evidence="1">
    <location>
        <begin position="238"/>
        <end position="257"/>
    </location>
</feature>